<dbReference type="SUPFAM" id="SSF55073">
    <property type="entry name" value="Nucleotide cyclase"/>
    <property type="match status" value="1"/>
</dbReference>
<name>A0A944GSC2_9HYPH</name>
<dbReference type="SMART" id="SM00304">
    <property type="entry name" value="HAMP"/>
    <property type="match status" value="1"/>
</dbReference>
<dbReference type="AlphaFoldDB" id="A0A944GSC2"/>
<gene>
    <name evidence="6" type="ORF">DYI23_07910</name>
</gene>
<comment type="caution">
    <text evidence="6">The sequence shown here is derived from an EMBL/GenBank/DDBJ whole genome shotgun (WGS) entry which is preliminary data.</text>
</comment>
<dbReference type="Gene3D" id="6.10.340.10">
    <property type="match status" value="1"/>
</dbReference>
<organism evidence="6 7">
    <name type="scientific">Roseibium polysiphoniae</name>
    <dbReference type="NCBI Taxonomy" id="2571221"/>
    <lineage>
        <taxon>Bacteria</taxon>
        <taxon>Pseudomonadati</taxon>
        <taxon>Pseudomonadota</taxon>
        <taxon>Alphaproteobacteria</taxon>
        <taxon>Hyphomicrobiales</taxon>
        <taxon>Stappiaceae</taxon>
        <taxon>Roseibium</taxon>
    </lineage>
</organism>
<dbReference type="FunFam" id="3.30.70.270:FF:000001">
    <property type="entry name" value="Diguanylate cyclase domain protein"/>
    <property type="match status" value="1"/>
</dbReference>
<dbReference type="GO" id="GO:0005886">
    <property type="term" value="C:plasma membrane"/>
    <property type="evidence" value="ECO:0007669"/>
    <property type="project" value="TreeGrafter"/>
</dbReference>
<dbReference type="SUPFAM" id="SSF158472">
    <property type="entry name" value="HAMP domain-like"/>
    <property type="match status" value="1"/>
</dbReference>
<dbReference type="InterPro" id="IPR029787">
    <property type="entry name" value="Nucleotide_cyclase"/>
</dbReference>
<dbReference type="GO" id="GO:0052621">
    <property type="term" value="F:diguanylate cyclase activity"/>
    <property type="evidence" value="ECO:0007669"/>
    <property type="project" value="UniProtKB-EC"/>
</dbReference>
<keyword evidence="3" id="KW-1133">Transmembrane helix</keyword>
<dbReference type="RefSeq" id="WP_213215763.1">
    <property type="nucleotide sequence ID" value="NZ_QTKU01000002.1"/>
</dbReference>
<evidence type="ECO:0000259" key="5">
    <source>
        <dbReference type="PROSITE" id="PS50887"/>
    </source>
</evidence>
<evidence type="ECO:0000256" key="3">
    <source>
        <dbReference type="SAM" id="Phobius"/>
    </source>
</evidence>
<sequence length="598" mass="67221">MKISTLTNWAYAITVGLTFFSGLAFILSIYKAEEERAVVEVHLALSNLGTQLELDAELRADEARLFVMRGDLSHLAAFETINEEEHRLEEQARHVEDYGGTQEELALLNEINALIDDLEVLEKQAIETYQSGDAAGARDILFGDAHYKQHLRLIEQIKGFSQEVNARTELALQKATFQSDLYNIVARVLLGLTALLFLGVLYFILRRRVALPLMHMSSIVRRLAKQDFAVEVPDDTRRDEIGDLSDAIRVFRENGLERERLDAERKRDLKMKSLILEMMRRMQACQEIEEIADVVGRFGPQIFADLGGGFYLFNETKTELWCASQWQMPEGLPERFEPDACWSLRRGRAHLSLPGQKDVDCQHFATSHTTDLCIPLMAHGDALGLLMFTSLFDDRTSMDDYTAYLGMIAENVALALANLQLRERLRKMAICDPLTGLLNRRSLDKALATFSREKGDTPLTCLMIDMDHFKRFNDEFGHDAGDAVIETFAEILSDTVGDRGLCYRYGGEEFSVLLTGVCPEEAYEIAEHIRTRTATTSLSHSGRILGTISVSIGLADTRDGGTFSTVRTRADVALLRAKELGRNRTVSDADFAVDQRAS</sequence>
<dbReference type="GO" id="GO:0007165">
    <property type="term" value="P:signal transduction"/>
    <property type="evidence" value="ECO:0007669"/>
    <property type="project" value="InterPro"/>
</dbReference>
<dbReference type="InterPro" id="IPR043128">
    <property type="entry name" value="Rev_trsase/Diguanyl_cyclase"/>
</dbReference>
<dbReference type="InterPro" id="IPR050469">
    <property type="entry name" value="Diguanylate_Cyclase"/>
</dbReference>
<dbReference type="Proteomes" id="UP000705379">
    <property type="component" value="Unassembled WGS sequence"/>
</dbReference>
<dbReference type="GO" id="GO:1902201">
    <property type="term" value="P:negative regulation of bacterial-type flagellum-dependent cell motility"/>
    <property type="evidence" value="ECO:0007669"/>
    <property type="project" value="TreeGrafter"/>
</dbReference>
<evidence type="ECO:0000256" key="2">
    <source>
        <dbReference type="ARBA" id="ARBA00034247"/>
    </source>
</evidence>
<protein>
    <recommendedName>
        <fullName evidence="1">diguanylate cyclase</fullName>
        <ecNumber evidence="1">2.7.7.65</ecNumber>
    </recommendedName>
</protein>
<comment type="catalytic activity">
    <reaction evidence="2">
        <text>2 GTP = 3',3'-c-di-GMP + 2 diphosphate</text>
        <dbReference type="Rhea" id="RHEA:24898"/>
        <dbReference type="ChEBI" id="CHEBI:33019"/>
        <dbReference type="ChEBI" id="CHEBI:37565"/>
        <dbReference type="ChEBI" id="CHEBI:58805"/>
        <dbReference type="EC" id="2.7.7.65"/>
    </reaction>
</comment>
<feature type="transmembrane region" description="Helical" evidence="3">
    <location>
        <begin position="9"/>
        <end position="30"/>
    </location>
</feature>
<keyword evidence="3" id="KW-0472">Membrane</keyword>
<feature type="domain" description="HAMP" evidence="4">
    <location>
        <begin position="207"/>
        <end position="260"/>
    </location>
</feature>
<dbReference type="NCBIfam" id="TIGR00254">
    <property type="entry name" value="GGDEF"/>
    <property type="match status" value="1"/>
</dbReference>
<dbReference type="InterPro" id="IPR003018">
    <property type="entry name" value="GAF"/>
</dbReference>
<proteinExistence type="predicted"/>
<dbReference type="InterPro" id="IPR003660">
    <property type="entry name" value="HAMP_dom"/>
</dbReference>
<evidence type="ECO:0000256" key="1">
    <source>
        <dbReference type="ARBA" id="ARBA00012528"/>
    </source>
</evidence>
<evidence type="ECO:0000313" key="7">
    <source>
        <dbReference type="Proteomes" id="UP000705379"/>
    </source>
</evidence>
<dbReference type="PROSITE" id="PS50885">
    <property type="entry name" value="HAMP"/>
    <property type="match status" value="1"/>
</dbReference>
<dbReference type="Gene3D" id="3.30.450.40">
    <property type="match status" value="1"/>
</dbReference>
<dbReference type="CDD" id="cd06225">
    <property type="entry name" value="HAMP"/>
    <property type="match status" value="1"/>
</dbReference>
<dbReference type="Pfam" id="PF00672">
    <property type="entry name" value="HAMP"/>
    <property type="match status" value="1"/>
</dbReference>
<dbReference type="InterPro" id="IPR029016">
    <property type="entry name" value="GAF-like_dom_sf"/>
</dbReference>
<evidence type="ECO:0000259" key="4">
    <source>
        <dbReference type="PROSITE" id="PS50885"/>
    </source>
</evidence>
<dbReference type="GO" id="GO:0043709">
    <property type="term" value="P:cell adhesion involved in single-species biofilm formation"/>
    <property type="evidence" value="ECO:0007669"/>
    <property type="project" value="TreeGrafter"/>
</dbReference>
<dbReference type="Pfam" id="PF00990">
    <property type="entry name" value="GGDEF"/>
    <property type="match status" value="1"/>
</dbReference>
<dbReference type="CDD" id="cd01949">
    <property type="entry name" value="GGDEF"/>
    <property type="match status" value="1"/>
</dbReference>
<keyword evidence="3" id="KW-0812">Transmembrane</keyword>
<dbReference type="PANTHER" id="PTHR45138:SF9">
    <property type="entry name" value="DIGUANYLATE CYCLASE DGCM-RELATED"/>
    <property type="match status" value="1"/>
</dbReference>
<accession>A0A944GSC2</accession>
<feature type="domain" description="GGDEF" evidence="5">
    <location>
        <begin position="457"/>
        <end position="590"/>
    </location>
</feature>
<dbReference type="EC" id="2.7.7.65" evidence="1"/>
<dbReference type="EMBL" id="QTKU01000002">
    <property type="protein sequence ID" value="MBS8260139.1"/>
    <property type="molecule type" value="Genomic_DNA"/>
</dbReference>
<feature type="transmembrane region" description="Helical" evidence="3">
    <location>
        <begin position="184"/>
        <end position="205"/>
    </location>
</feature>
<dbReference type="SUPFAM" id="SSF55781">
    <property type="entry name" value="GAF domain-like"/>
    <property type="match status" value="1"/>
</dbReference>
<dbReference type="InterPro" id="IPR000160">
    <property type="entry name" value="GGDEF_dom"/>
</dbReference>
<dbReference type="PANTHER" id="PTHR45138">
    <property type="entry name" value="REGULATORY COMPONENTS OF SENSORY TRANSDUCTION SYSTEM"/>
    <property type="match status" value="1"/>
</dbReference>
<dbReference type="Gene3D" id="3.30.70.270">
    <property type="match status" value="1"/>
</dbReference>
<dbReference type="SMART" id="SM00065">
    <property type="entry name" value="GAF"/>
    <property type="match status" value="1"/>
</dbReference>
<dbReference type="PROSITE" id="PS50887">
    <property type="entry name" value="GGDEF"/>
    <property type="match status" value="1"/>
</dbReference>
<reference evidence="6" key="1">
    <citation type="submission" date="2018-08" db="EMBL/GenBank/DDBJ databases">
        <authorList>
            <person name="Jin W."/>
            <person name="Wang H."/>
            <person name="Yang Y."/>
            <person name="Li M."/>
            <person name="Liu J."/>
        </authorList>
    </citation>
    <scope>NUCLEOTIDE SEQUENCE</scope>
    <source>
        <strain evidence="6">AESS21</strain>
    </source>
</reference>
<reference evidence="6" key="2">
    <citation type="journal article" date="2021" name="Microorganisms">
        <title>Bacterial Dimethylsulfoniopropionate Biosynthesis in the East China Sea.</title>
        <authorList>
            <person name="Liu J."/>
            <person name="Zhang Y."/>
            <person name="Liu J."/>
            <person name="Zhong H."/>
            <person name="Williams B.T."/>
            <person name="Zheng Y."/>
            <person name="Curson A.R.J."/>
            <person name="Sun C."/>
            <person name="Sun H."/>
            <person name="Song D."/>
            <person name="Wagner Mackenzie B."/>
            <person name="Bermejo Martinez A."/>
            <person name="Todd J.D."/>
            <person name="Zhang X.H."/>
        </authorList>
    </citation>
    <scope>NUCLEOTIDE SEQUENCE</scope>
    <source>
        <strain evidence="6">AESS21</strain>
    </source>
</reference>
<dbReference type="SMART" id="SM00267">
    <property type="entry name" value="GGDEF"/>
    <property type="match status" value="1"/>
</dbReference>
<evidence type="ECO:0000313" key="6">
    <source>
        <dbReference type="EMBL" id="MBS8260139.1"/>
    </source>
</evidence>